<keyword evidence="2" id="KW-1185">Reference proteome</keyword>
<organism evidence="1 2">
    <name type="scientific">Lysinibacillus zambalensis</name>
    <dbReference type="NCBI Taxonomy" id="3160866"/>
    <lineage>
        <taxon>Bacteria</taxon>
        <taxon>Bacillati</taxon>
        <taxon>Bacillota</taxon>
        <taxon>Bacilli</taxon>
        <taxon>Bacillales</taxon>
        <taxon>Bacillaceae</taxon>
        <taxon>Lysinibacillus</taxon>
    </lineage>
</organism>
<proteinExistence type="predicted"/>
<dbReference type="RefSeq" id="WP_349660449.1">
    <property type="nucleotide sequence ID" value="NZ_JBEGDG010000010.1"/>
</dbReference>
<dbReference type="EMBL" id="JBEGDG010000010">
    <property type="protein sequence ID" value="MEQ6355938.1"/>
    <property type="molecule type" value="Genomic_DNA"/>
</dbReference>
<comment type="caution">
    <text evidence="1">The sequence shown here is derived from an EMBL/GenBank/DDBJ whole genome shotgun (WGS) entry which is preliminary data.</text>
</comment>
<protein>
    <submittedName>
        <fullName evidence="1">Uncharacterized protein</fullName>
    </submittedName>
</protein>
<sequence length="59" mass="7128">MLNDVPNRVLLPHWIFEQANGDKDEIKRLVLQYMTRYPNYRLLKISGCFAICQKIERFE</sequence>
<name>A0ABV1MXG8_9BACI</name>
<evidence type="ECO:0000313" key="2">
    <source>
        <dbReference type="Proteomes" id="UP001478862"/>
    </source>
</evidence>
<accession>A0ABV1MXG8</accession>
<gene>
    <name evidence="1" type="ORF">ABNX05_15010</name>
</gene>
<reference evidence="1 2" key="1">
    <citation type="submission" date="2024-06" db="EMBL/GenBank/DDBJ databases">
        <title>Lysinibacillus zambalefons sp. nov., a Novel Firmicute Isolated from the Poon Bato Zambales Hyperalkaline Spring.</title>
        <authorList>
            <person name="Aja J.A."/>
            <person name="Lazaro J.E.H."/>
            <person name="Llorin L.D."/>
            <person name="Lim K.R."/>
            <person name="Teodosio J."/>
            <person name="Dalisay D.S."/>
        </authorList>
    </citation>
    <scope>NUCLEOTIDE SEQUENCE [LARGE SCALE GENOMIC DNA]</scope>
    <source>
        <strain evidence="1 2">M3</strain>
    </source>
</reference>
<dbReference type="Proteomes" id="UP001478862">
    <property type="component" value="Unassembled WGS sequence"/>
</dbReference>
<evidence type="ECO:0000313" key="1">
    <source>
        <dbReference type="EMBL" id="MEQ6355938.1"/>
    </source>
</evidence>